<evidence type="ECO:0000313" key="13">
    <source>
        <dbReference type="Proteomes" id="UP000694904"/>
    </source>
</evidence>
<keyword evidence="10" id="KW-0739">Sodium transport</keyword>
<keyword evidence="13" id="KW-1185">Reference proteome</keyword>
<dbReference type="RefSeq" id="XP_017857547.1">
    <property type="nucleotide sequence ID" value="XM_018002058.1"/>
</dbReference>
<evidence type="ECO:0000256" key="10">
    <source>
        <dbReference type="ARBA" id="ARBA00023201"/>
    </source>
</evidence>
<accession>A0ABM1NRG1</accession>
<dbReference type="NCBIfam" id="TIGR00813">
    <property type="entry name" value="sss"/>
    <property type="match status" value="1"/>
</dbReference>
<evidence type="ECO:0000256" key="9">
    <source>
        <dbReference type="ARBA" id="ARBA00023136"/>
    </source>
</evidence>
<comment type="similarity">
    <text evidence="2 11">Belongs to the sodium:solute symporter (SSF) (TC 2.A.21) family.</text>
</comment>
<evidence type="ECO:0000256" key="7">
    <source>
        <dbReference type="ARBA" id="ARBA00023053"/>
    </source>
</evidence>
<dbReference type="GeneID" id="108610146"/>
<dbReference type="Proteomes" id="UP000694904">
    <property type="component" value="Chromosome 3"/>
</dbReference>
<feature type="transmembrane region" description="Helical" evidence="12">
    <location>
        <begin position="68"/>
        <end position="87"/>
    </location>
</feature>
<evidence type="ECO:0000256" key="8">
    <source>
        <dbReference type="ARBA" id="ARBA00023065"/>
    </source>
</evidence>
<feature type="transmembrane region" description="Helical" evidence="12">
    <location>
        <begin position="417"/>
        <end position="441"/>
    </location>
</feature>
<keyword evidence="8" id="KW-0406">Ion transport</keyword>
<feature type="transmembrane region" description="Helical" evidence="12">
    <location>
        <begin position="586"/>
        <end position="605"/>
    </location>
</feature>
<feature type="transmembrane region" description="Helical" evidence="12">
    <location>
        <begin position="461"/>
        <end position="481"/>
    </location>
</feature>
<dbReference type="Gene3D" id="1.20.1730.10">
    <property type="entry name" value="Sodium/glucose cotransporter"/>
    <property type="match status" value="1"/>
</dbReference>
<keyword evidence="3" id="KW-0813">Transport</keyword>
<feature type="transmembrane region" description="Helical" evidence="12">
    <location>
        <begin position="518"/>
        <end position="536"/>
    </location>
</feature>
<evidence type="ECO:0000313" key="14">
    <source>
        <dbReference type="RefSeq" id="XP_017857547.1"/>
    </source>
</evidence>
<feature type="transmembrane region" description="Helical" evidence="12">
    <location>
        <begin position="268"/>
        <end position="288"/>
    </location>
</feature>
<dbReference type="Pfam" id="PF00474">
    <property type="entry name" value="SSF"/>
    <property type="match status" value="1"/>
</dbReference>
<dbReference type="PROSITE" id="PS51257">
    <property type="entry name" value="PROKAR_LIPOPROTEIN"/>
    <property type="match status" value="1"/>
</dbReference>
<reference evidence="14" key="3">
    <citation type="submission" date="2025-08" db="UniProtKB">
        <authorList>
            <consortium name="RefSeq"/>
        </authorList>
    </citation>
    <scope>IDENTIFICATION</scope>
    <source>
        <tissue evidence="14">Whole organism</tissue>
    </source>
</reference>
<sequence length="646" mass="70482">MRMPLRLRLRTGYNCQMSSIAASCVLHSFRCGMALPGGIGTLPTKWVILTATTGDKKTDNYRFGVVDYIVFLGMIVLSTGTGIYFGCYKKSKKTIEEVEPSLPDSVDKPRKQDFGSAKMSEYLLGSRQLKVFPVAMSLIASYVSGVTILGTTSEIYNYGTQYWFIAIAILLQGVAVAYIYIPVFTVLQVGSSYEYLEMRFHSVIRSIASFMFILDEILFLPFIVYVPAIALNQVSGINLHVISSVIVIVCVFYTFVGGIKAVVHTDAWQTLVMFLSVLAVAILGTFYANGIDKLFDDAAKGERLIFTNINPSPYVRHTVWSVLIGGFSYWTSFNAVNQTMVQRYMSLPSLKQARASMAIFTIGVAAFVSVCCYVGLLIFEKYQDCDPLTAGLITHDDQLLPLYVVQSVGHLSGMAGLFIAGIFGAALSSLSVVLNSTSLVILEDIVRGCFKIQPSERASTILVKGSILVLGVIALSLVLVLEHLSGVLSICTSMTAIAAGTTFGLFTLGMLVPWANNVGTAVGGIVGALLAGWISFGTQFTIAAGQLNSQKLNVSVEQCTTNVTLPEHNWVNEEDVFPLYRLSYHWINPIGVATVIVVGSIVSLLTKPTDVKTLDADLISPVLHRFLPKECFVSRQQQQTNLLNRT</sequence>
<gene>
    <name evidence="14" type="primary">LOC108610146</name>
</gene>
<feature type="transmembrane region" description="Helical" evidence="12">
    <location>
        <begin position="162"/>
        <end position="187"/>
    </location>
</feature>
<keyword evidence="5 12" id="KW-0812">Transmembrane</keyword>
<dbReference type="CDD" id="cd11492">
    <property type="entry name" value="SLC5sbd_NIS-SMVT"/>
    <property type="match status" value="1"/>
</dbReference>
<evidence type="ECO:0000256" key="11">
    <source>
        <dbReference type="RuleBase" id="RU362091"/>
    </source>
</evidence>
<feature type="transmembrane region" description="Helical" evidence="12">
    <location>
        <begin position="357"/>
        <end position="379"/>
    </location>
</feature>
<name>A0ABM1NRG1_DROAR</name>
<reference evidence="13" key="1">
    <citation type="journal article" date="1997" name="Nucleic Acids Res.">
        <title>tRNAscan-SE: a program for improved detection of transfer RNA genes in genomic sequence.</title>
        <authorList>
            <person name="Lowe T.M."/>
            <person name="Eddy S.R."/>
        </authorList>
    </citation>
    <scope>NUCLEOTIDE SEQUENCE [LARGE SCALE GENOMIC DNA]</scope>
</reference>
<feature type="transmembrane region" description="Helical" evidence="12">
    <location>
        <begin position="131"/>
        <end position="150"/>
    </location>
</feature>
<evidence type="ECO:0000256" key="3">
    <source>
        <dbReference type="ARBA" id="ARBA00022448"/>
    </source>
</evidence>
<reference evidence="13" key="2">
    <citation type="journal article" date="2016" name="G3 (Bethesda)">
        <title>Genome Evolution in Three Species of Cactophilic Drosophila.</title>
        <authorList>
            <person name="Sanchez-Flores A."/>
            <person name="Penazola F."/>
            <person name="Carpinteyro-Ponce J."/>
            <person name="Nazario-Yepiz N."/>
            <person name="Abreu-Goodger C."/>
            <person name="Machado C.A."/>
            <person name="Markow T.A."/>
        </authorList>
    </citation>
    <scope>NUCLEOTIDE SEQUENCE [LARGE SCALE GENOMIC DNA]</scope>
</reference>
<evidence type="ECO:0000256" key="1">
    <source>
        <dbReference type="ARBA" id="ARBA00004651"/>
    </source>
</evidence>
<dbReference type="InterPro" id="IPR001734">
    <property type="entry name" value="Na/solute_symporter"/>
</dbReference>
<evidence type="ECO:0000256" key="6">
    <source>
        <dbReference type="ARBA" id="ARBA00022989"/>
    </source>
</evidence>
<evidence type="ECO:0000256" key="2">
    <source>
        <dbReference type="ARBA" id="ARBA00006434"/>
    </source>
</evidence>
<feature type="transmembrane region" description="Helical" evidence="12">
    <location>
        <begin position="207"/>
        <end position="231"/>
    </location>
</feature>
<keyword evidence="9 12" id="KW-0472">Membrane</keyword>
<dbReference type="InterPro" id="IPR038377">
    <property type="entry name" value="Na/Glc_symporter_sf"/>
</dbReference>
<keyword evidence="4" id="KW-1003">Cell membrane</keyword>
<dbReference type="PANTHER" id="PTHR42985:SF41">
    <property type="entry name" value="GH19970P-RELATED"/>
    <property type="match status" value="1"/>
</dbReference>
<evidence type="ECO:0000256" key="5">
    <source>
        <dbReference type="ARBA" id="ARBA00022692"/>
    </source>
</evidence>
<evidence type="ECO:0000256" key="12">
    <source>
        <dbReference type="SAM" id="Phobius"/>
    </source>
</evidence>
<organism evidence="13 14">
    <name type="scientific">Drosophila arizonae</name>
    <name type="common">Fruit fly</name>
    <dbReference type="NCBI Taxonomy" id="7263"/>
    <lineage>
        <taxon>Eukaryota</taxon>
        <taxon>Metazoa</taxon>
        <taxon>Ecdysozoa</taxon>
        <taxon>Arthropoda</taxon>
        <taxon>Hexapoda</taxon>
        <taxon>Insecta</taxon>
        <taxon>Pterygota</taxon>
        <taxon>Neoptera</taxon>
        <taxon>Endopterygota</taxon>
        <taxon>Diptera</taxon>
        <taxon>Brachycera</taxon>
        <taxon>Muscomorpha</taxon>
        <taxon>Ephydroidea</taxon>
        <taxon>Drosophilidae</taxon>
        <taxon>Drosophila</taxon>
    </lineage>
</organism>
<dbReference type="PANTHER" id="PTHR42985">
    <property type="entry name" value="SODIUM-COUPLED MONOCARBOXYLATE TRANSPORTER"/>
    <property type="match status" value="1"/>
</dbReference>
<feature type="transmembrane region" description="Helical" evidence="12">
    <location>
        <begin position="318"/>
        <end position="336"/>
    </location>
</feature>
<feature type="transmembrane region" description="Helical" evidence="12">
    <location>
        <begin position="237"/>
        <end position="256"/>
    </location>
</feature>
<evidence type="ECO:0000256" key="4">
    <source>
        <dbReference type="ARBA" id="ARBA00022475"/>
    </source>
</evidence>
<feature type="transmembrane region" description="Helical" evidence="12">
    <location>
        <begin position="487"/>
        <end position="511"/>
    </location>
</feature>
<protein>
    <submittedName>
        <fullName evidence="14">Sodium-coupled monocarboxylate transporter 2 isoform X1</fullName>
    </submittedName>
</protein>
<proteinExistence type="inferred from homology"/>
<dbReference type="InterPro" id="IPR051163">
    <property type="entry name" value="Sodium:Solute_Symporter_SSF"/>
</dbReference>
<comment type="subcellular location">
    <subcellularLocation>
        <location evidence="1">Cell membrane</location>
        <topology evidence="1">Multi-pass membrane protein</topology>
    </subcellularLocation>
</comment>
<keyword evidence="7" id="KW-0915">Sodium</keyword>
<keyword evidence="6 12" id="KW-1133">Transmembrane helix</keyword>
<dbReference type="PROSITE" id="PS50283">
    <property type="entry name" value="NA_SOLUT_SYMP_3"/>
    <property type="match status" value="1"/>
</dbReference>